<feature type="compositionally biased region" description="Low complexity" evidence="1">
    <location>
        <begin position="265"/>
        <end position="283"/>
    </location>
</feature>
<feature type="compositionally biased region" description="Basic and acidic residues" evidence="1">
    <location>
        <begin position="192"/>
        <end position="209"/>
    </location>
</feature>
<gene>
    <name evidence="3" type="ORF">FA15DRAFT_678047</name>
</gene>
<sequence length="361" mass="39178">MPAQSLRVVVRLPTTRPENPPPDPPQIEWTPEKADILWKVIERSRSTDSGGADWKGLAAHLEVPLPYLLYRVNARFQEEIRGLKDIQDTLSPGAAQPPPSPYTDGVKFSDKPTALHRLQTRMTGSTRLSTSGRLNTPLGVRARLNSLTNNSPRPKKAISSSTITVQGPRRSNTLPIRPESPKSSSGSDTDSSEEHALKEEEAERAAEEQEVLNRKLEELQRMITNEAIGLVSNVRPHRRSLNLLSPRSPRSPGSSSRPDTLSTRSGSQSVSSAVSSASSPQGSIPDIPSPNGDSQPHSPIGRQFSRTTSPPTVSRRNAVGSHSHRSHPQSDGYTTSSYGSEASSFSDLSGMSLCVFFQLGV</sequence>
<keyword evidence="4" id="KW-1185">Reference proteome</keyword>
<evidence type="ECO:0000256" key="1">
    <source>
        <dbReference type="SAM" id="MobiDB-lite"/>
    </source>
</evidence>
<reference evidence="3 4" key="1">
    <citation type="journal article" date="2019" name="Nat. Ecol. Evol.">
        <title>Megaphylogeny resolves global patterns of mushroom evolution.</title>
        <authorList>
            <person name="Varga T."/>
            <person name="Krizsan K."/>
            <person name="Foldi C."/>
            <person name="Dima B."/>
            <person name="Sanchez-Garcia M."/>
            <person name="Sanchez-Ramirez S."/>
            <person name="Szollosi G.J."/>
            <person name="Szarkandi J.G."/>
            <person name="Papp V."/>
            <person name="Albert L."/>
            <person name="Andreopoulos W."/>
            <person name="Angelini C."/>
            <person name="Antonin V."/>
            <person name="Barry K.W."/>
            <person name="Bougher N.L."/>
            <person name="Buchanan P."/>
            <person name="Buyck B."/>
            <person name="Bense V."/>
            <person name="Catcheside P."/>
            <person name="Chovatia M."/>
            <person name="Cooper J."/>
            <person name="Damon W."/>
            <person name="Desjardin D."/>
            <person name="Finy P."/>
            <person name="Geml J."/>
            <person name="Haridas S."/>
            <person name="Hughes K."/>
            <person name="Justo A."/>
            <person name="Karasinski D."/>
            <person name="Kautmanova I."/>
            <person name="Kiss B."/>
            <person name="Kocsube S."/>
            <person name="Kotiranta H."/>
            <person name="LaButti K.M."/>
            <person name="Lechner B.E."/>
            <person name="Liimatainen K."/>
            <person name="Lipzen A."/>
            <person name="Lukacs Z."/>
            <person name="Mihaltcheva S."/>
            <person name="Morgado L.N."/>
            <person name="Niskanen T."/>
            <person name="Noordeloos M.E."/>
            <person name="Ohm R.A."/>
            <person name="Ortiz-Santana B."/>
            <person name="Ovrebo C."/>
            <person name="Racz N."/>
            <person name="Riley R."/>
            <person name="Savchenko A."/>
            <person name="Shiryaev A."/>
            <person name="Soop K."/>
            <person name="Spirin V."/>
            <person name="Szebenyi C."/>
            <person name="Tomsovsky M."/>
            <person name="Tulloss R.E."/>
            <person name="Uehling J."/>
            <person name="Grigoriev I.V."/>
            <person name="Vagvolgyi C."/>
            <person name="Papp T."/>
            <person name="Martin F.M."/>
            <person name="Miettinen O."/>
            <person name="Hibbett D.S."/>
            <person name="Nagy L.G."/>
        </authorList>
    </citation>
    <scope>NUCLEOTIDE SEQUENCE [LARGE SCALE GENOMIC DNA]</scope>
    <source>
        <strain evidence="3 4">CBS 121175</strain>
    </source>
</reference>
<dbReference type="STRING" id="230819.A0A5C3L8E3"/>
<feature type="region of interest" description="Disordered" evidence="1">
    <location>
        <begin position="88"/>
        <end position="209"/>
    </location>
</feature>
<feature type="compositionally biased region" description="Polar residues" evidence="1">
    <location>
        <begin position="304"/>
        <end position="315"/>
    </location>
</feature>
<evidence type="ECO:0000313" key="3">
    <source>
        <dbReference type="EMBL" id="TFK28912.1"/>
    </source>
</evidence>
<dbReference type="Gene3D" id="1.10.10.2570">
    <property type="match status" value="1"/>
</dbReference>
<protein>
    <recommendedName>
        <fullName evidence="2">Atg29 N-terminal domain-containing protein</fullName>
    </recommendedName>
</protein>
<feature type="region of interest" description="Disordered" evidence="1">
    <location>
        <begin position="240"/>
        <end position="344"/>
    </location>
</feature>
<dbReference type="InterPro" id="IPR039362">
    <property type="entry name" value="ATG29_sf"/>
</dbReference>
<feature type="compositionally biased region" description="Polar residues" evidence="1">
    <location>
        <begin position="145"/>
        <end position="174"/>
    </location>
</feature>
<organism evidence="3 4">
    <name type="scientific">Coprinopsis marcescibilis</name>
    <name type="common">Agaric fungus</name>
    <name type="synonym">Psathyrella marcescibilis</name>
    <dbReference type="NCBI Taxonomy" id="230819"/>
    <lineage>
        <taxon>Eukaryota</taxon>
        <taxon>Fungi</taxon>
        <taxon>Dikarya</taxon>
        <taxon>Basidiomycota</taxon>
        <taxon>Agaricomycotina</taxon>
        <taxon>Agaricomycetes</taxon>
        <taxon>Agaricomycetidae</taxon>
        <taxon>Agaricales</taxon>
        <taxon>Agaricineae</taxon>
        <taxon>Psathyrellaceae</taxon>
        <taxon>Coprinopsis</taxon>
    </lineage>
</organism>
<dbReference type="InterPro" id="IPR040666">
    <property type="entry name" value="Atg29_N"/>
</dbReference>
<dbReference type="EMBL" id="ML210152">
    <property type="protein sequence ID" value="TFK28912.1"/>
    <property type="molecule type" value="Genomic_DNA"/>
</dbReference>
<feature type="domain" description="Atg29 N-terminal" evidence="2">
    <location>
        <begin position="7"/>
        <end position="63"/>
    </location>
</feature>
<dbReference type="Pfam" id="PF18388">
    <property type="entry name" value="ATG29_N"/>
    <property type="match status" value="1"/>
</dbReference>
<dbReference type="AlphaFoldDB" id="A0A5C3L8E3"/>
<evidence type="ECO:0000313" key="4">
    <source>
        <dbReference type="Proteomes" id="UP000307440"/>
    </source>
</evidence>
<dbReference type="OrthoDB" id="21072at2759"/>
<feature type="compositionally biased region" description="Low complexity" evidence="1">
    <location>
        <begin position="241"/>
        <end position="258"/>
    </location>
</feature>
<name>A0A5C3L8E3_COPMA</name>
<evidence type="ECO:0000259" key="2">
    <source>
        <dbReference type="Pfam" id="PF18388"/>
    </source>
</evidence>
<proteinExistence type="predicted"/>
<feature type="compositionally biased region" description="Polar residues" evidence="1">
    <location>
        <begin position="120"/>
        <end position="134"/>
    </location>
</feature>
<feature type="compositionally biased region" description="Polar residues" evidence="1">
    <location>
        <begin position="329"/>
        <end position="344"/>
    </location>
</feature>
<accession>A0A5C3L8E3</accession>
<dbReference type="Proteomes" id="UP000307440">
    <property type="component" value="Unassembled WGS sequence"/>
</dbReference>